<evidence type="ECO:0000313" key="9">
    <source>
        <dbReference type="Proteomes" id="UP001595843"/>
    </source>
</evidence>
<keyword evidence="9" id="KW-1185">Reference proteome</keyword>
<comment type="cofactor">
    <cofactor evidence="1">
        <name>a divalent metal cation</name>
        <dbReference type="ChEBI" id="CHEBI:60240"/>
    </cofactor>
</comment>
<dbReference type="PANTHER" id="PTHR30636">
    <property type="entry name" value="UPF0701 PROTEIN YICC"/>
    <property type="match status" value="1"/>
</dbReference>
<evidence type="ECO:0000256" key="4">
    <source>
        <dbReference type="ARBA" id="ARBA00022801"/>
    </source>
</evidence>
<name>A0ABV8JC57_9BACL</name>
<evidence type="ECO:0000256" key="5">
    <source>
        <dbReference type="ARBA" id="ARBA00035648"/>
    </source>
</evidence>
<evidence type="ECO:0000256" key="1">
    <source>
        <dbReference type="ARBA" id="ARBA00001968"/>
    </source>
</evidence>
<gene>
    <name evidence="8" type="ORF">ACFOUO_06550</name>
</gene>
<comment type="similarity">
    <text evidence="5">Belongs to the YicC/YloC family.</text>
</comment>
<evidence type="ECO:0000259" key="6">
    <source>
        <dbReference type="Pfam" id="PF03755"/>
    </source>
</evidence>
<keyword evidence="3" id="KW-0255">Endonuclease</keyword>
<protein>
    <submittedName>
        <fullName evidence="8">YicC/YloC family endoribonuclease</fullName>
        <ecNumber evidence="8">3.1.-.-</ecNumber>
    </submittedName>
</protein>
<sequence>MTGYGRGEAAMDGVRFIVEIKSINHRFQELVVRLPQGWMVMEEPVKKVVRPVVRRGRADIYVMVEGEGTVPRKLTLDRELAESIFQASEELKGRLGLSDSLSLGDLFRVPDVLKVEEAKPDPHSLERPLLEAVAKACEGLSDMRRREGQTLARDLVGRTEAILRHVEEVRHQAPESVSQHRERLRARMEEWFSRENLEDRLLAEAALFAEKADIQEELTRIESHASQFLQALHSTEPVGRRLDFLLQEMNREVNTIGSKANDAKIGSLVVECKSELEKMREQVQNIE</sequence>
<organism evidence="8 9">
    <name type="scientific">Salinithrix halophila</name>
    <dbReference type="NCBI Taxonomy" id="1485204"/>
    <lineage>
        <taxon>Bacteria</taxon>
        <taxon>Bacillati</taxon>
        <taxon>Bacillota</taxon>
        <taxon>Bacilli</taxon>
        <taxon>Bacillales</taxon>
        <taxon>Thermoactinomycetaceae</taxon>
        <taxon>Salinithrix</taxon>
    </lineage>
</organism>
<comment type="caution">
    <text evidence="8">The sequence shown here is derived from an EMBL/GenBank/DDBJ whole genome shotgun (WGS) entry which is preliminary data.</text>
</comment>
<proteinExistence type="inferred from homology"/>
<keyword evidence="2" id="KW-0540">Nuclease</keyword>
<dbReference type="InterPro" id="IPR013527">
    <property type="entry name" value="YicC-like_N"/>
</dbReference>
<dbReference type="EMBL" id="JBHSAP010000009">
    <property type="protein sequence ID" value="MFC4076468.1"/>
    <property type="molecule type" value="Genomic_DNA"/>
</dbReference>
<reference evidence="9" key="1">
    <citation type="journal article" date="2019" name="Int. J. Syst. Evol. Microbiol.">
        <title>The Global Catalogue of Microorganisms (GCM) 10K type strain sequencing project: providing services to taxonomists for standard genome sequencing and annotation.</title>
        <authorList>
            <consortium name="The Broad Institute Genomics Platform"/>
            <consortium name="The Broad Institute Genome Sequencing Center for Infectious Disease"/>
            <person name="Wu L."/>
            <person name="Ma J."/>
        </authorList>
    </citation>
    <scope>NUCLEOTIDE SEQUENCE [LARGE SCALE GENOMIC DNA]</scope>
    <source>
        <strain evidence="9">IBRC-M 10813</strain>
    </source>
</reference>
<dbReference type="InterPro" id="IPR013551">
    <property type="entry name" value="YicC-like_C"/>
</dbReference>
<dbReference type="PANTHER" id="PTHR30636:SF3">
    <property type="entry name" value="UPF0701 PROTEIN YICC"/>
    <property type="match status" value="1"/>
</dbReference>
<keyword evidence="4 8" id="KW-0378">Hydrolase</keyword>
<dbReference type="Pfam" id="PF08340">
    <property type="entry name" value="YicC-like_C"/>
    <property type="match status" value="1"/>
</dbReference>
<evidence type="ECO:0000259" key="7">
    <source>
        <dbReference type="Pfam" id="PF08340"/>
    </source>
</evidence>
<dbReference type="Proteomes" id="UP001595843">
    <property type="component" value="Unassembled WGS sequence"/>
</dbReference>
<dbReference type="EC" id="3.1.-.-" evidence="8"/>
<dbReference type="GO" id="GO:0016787">
    <property type="term" value="F:hydrolase activity"/>
    <property type="evidence" value="ECO:0007669"/>
    <property type="project" value="UniProtKB-KW"/>
</dbReference>
<evidence type="ECO:0000256" key="2">
    <source>
        <dbReference type="ARBA" id="ARBA00022722"/>
    </source>
</evidence>
<feature type="domain" description="Endoribonuclease YicC-like N-terminal" evidence="6">
    <location>
        <begin position="1"/>
        <end position="152"/>
    </location>
</feature>
<feature type="domain" description="Endoribonuclease YicC-like C-terminal" evidence="7">
    <location>
        <begin position="170"/>
        <end position="287"/>
    </location>
</feature>
<evidence type="ECO:0000256" key="3">
    <source>
        <dbReference type="ARBA" id="ARBA00022759"/>
    </source>
</evidence>
<dbReference type="InterPro" id="IPR005229">
    <property type="entry name" value="YicC/YloC-like"/>
</dbReference>
<dbReference type="Pfam" id="PF03755">
    <property type="entry name" value="YicC-like_N"/>
    <property type="match status" value="1"/>
</dbReference>
<dbReference type="NCBIfam" id="TIGR00255">
    <property type="entry name" value="YicC/YloC family endoribonuclease"/>
    <property type="match status" value="1"/>
</dbReference>
<evidence type="ECO:0000313" key="8">
    <source>
        <dbReference type="EMBL" id="MFC4076468.1"/>
    </source>
</evidence>
<accession>A0ABV8JC57</accession>